<keyword evidence="3" id="KW-0677">Repeat</keyword>
<dbReference type="RefSeq" id="WP_068802439.1">
    <property type="nucleotide sequence ID" value="NZ_CP014671.1"/>
</dbReference>
<dbReference type="SUPFAM" id="SSF54862">
    <property type="entry name" value="4Fe-4S ferredoxins"/>
    <property type="match status" value="1"/>
</dbReference>
<dbReference type="NCBIfam" id="NF008434">
    <property type="entry name" value="PRK11274.1"/>
    <property type="match status" value="1"/>
</dbReference>
<keyword evidence="6" id="KW-0813">Transport</keyword>
<sequence length="405" mass="43715">MQTRFPHSVRATAEGAAVERIVRKCVHCGFCNVTCPTFQIRRDELDGPRGRIYQIKDAIETGVVAPSLRTHLDRCLSCRACETTCPAGVEYGRVLDYGREVAEQAAPRGTSERLARWGLRQVLPHAGRFAALLGLGRLARPLLPASLKALIPPARAAGPRPTIRHARRMLLLAGCVQDALDPRINAATARVLDRLGIQLDVIAGSGCCGAISHHLTATDEARDFMRRNIDAWWPQLQAGAEAIVVTASGCAVQVKDYGRLLADDPAYAERAQKIADCARDLSQMLAAEDLSSLKPAPGAPRRIAFQSPCTLQHGQRLGGVVEGLLRRAGFELLPVADGHVCCGAAGTYALLQRDLSHELRGRKLANLAASGSELIVTANIGCLSHLQGRAQVPVRHWIELFDPAD</sequence>
<accession>A0A1B1YQ78</accession>
<dbReference type="PROSITE" id="PS51379">
    <property type="entry name" value="4FE4S_FER_2"/>
    <property type="match status" value="2"/>
</dbReference>
<dbReference type="OrthoDB" id="9765258at2"/>
<dbReference type="Gene3D" id="1.10.1060.10">
    <property type="entry name" value="Alpha-helical ferredoxin"/>
    <property type="match status" value="1"/>
</dbReference>
<evidence type="ECO:0000256" key="3">
    <source>
        <dbReference type="ARBA" id="ARBA00022737"/>
    </source>
</evidence>
<name>A0A1B1YQ78_9GAMM</name>
<evidence type="ECO:0000313" key="9">
    <source>
        <dbReference type="Proteomes" id="UP000092952"/>
    </source>
</evidence>
<organism evidence="8 9">
    <name type="scientific">Immundisolibacter cernigliae</name>
    <dbReference type="NCBI Taxonomy" id="1810504"/>
    <lineage>
        <taxon>Bacteria</taxon>
        <taxon>Pseudomonadati</taxon>
        <taxon>Pseudomonadota</taxon>
        <taxon>Gammaproteobacteria</taxon>
        <taxon>Immundisolibacterales</taxon>
        <taxon>Immundisolibacteraceae</taxon>
        <taxon>Immundisolibacter</taxon>
    </lineage>
</organism>
<keyword evidence="2 6" id="KW-0479">Metal-binding</keyword>
<dbReference type="PROSITE" id="PS00198">
    <property type="entry name" value="4FE4S_FER_1"/>
    <property type="match status" value="2"/>
</dbReference>
<feature type="domain" description="4Fe-4S ferredoxin-type" evidence="7">
    <location>
        <begin position="16"/>
        <end position="45"/>
    </location>
</feature>
<dbReference type="InterPro" id="IPR017896">
    <property type="entry name" value="4Fe4S_Fe-S-bd"/>
</dbReference>
<dbReference type="Pfam" id="PF02754">
    <property type="entry name" value="CCG"/>
    <property type="match status" value="2"/>
</dbReference>
<evidence type="ECO:0000256" key="5">
    <source>
        <dbReference type="ARBA" id="ARBA00023014"/>
    </source>
</evidence>
<reference evidence="9" key="1">
    <citation type="submission" date="2016-03" db="EMBL/GenBank/DDBJ databases">
        <title>Complete genome sequence of Solimmundus cernigliae, representing a novel lineage of polycyclic aromatic hydrocarbon degraders within the Gammaproteobacteria.</title>
        <authorList>
            <person name="Singleton D.R."/>
            <person name="Dickey A.N."/>
            <person name="Scholl E.H."/>
            <person name="Wright F.A."/>
            <person name="Aitken M.D."/>
        </authorList>
    </citation>
    <scope>NUCLEOTIDE SEQUENCE [LARGE SCALE GENOMIC DNA]</scope>
    <source>
        <strain evidence="9">TR3.2</strain>
    </source>
</reference>
<dbReference type="PIRSF" id="PIRSF000139">
    <property type="entry name" value="Glc_ox_4Fe-4S"/>
    <property type="match status" value="1"/>
</dbReference>
<evidence type="ECO:0000259" key="7">
    <source>
        <dbReference type="PROSITE" id="PS51379"/>
    </source>
</evidence>
<comment type="function">
    <text evidence="6">Component of a complex that catalyzes the oxidation of glycolate to glyoxylate.</text>
</comment>
<evidence type="ECO:0000256" key="1">
    <source>
        <dbReference type="ARBA" id="ARBA00022485"/>
    </source>
</evidence>
<dbReference type="KEGG" id="gbi:PG2T_01105"/>
<dbReference type="InterPro" id="IPR017900">
    <property type="entry name" value="4Fe4S_Fe_S_CS"/>
</dbReference>
<dbReference type="STRING" id="1810504.PG2T_01105"/>
<keyword evidence="5 6" id="KW-0411">Iron-sulfur</keyword>
<evidence type="ECO:0000256" key="4">
    <source>
        <dbReference type="ARBA" id="ARBA00023004"/>
    </source>
</evidence>
<dbReference type="PANTHER" id="PTHR32479">
    <property type="entry name" value="GLYCOLATE OXIDASE IRON-SULFUR SUBUNIT"/>
    <property type="match status" value="1"/>
</dbReference>
<dbReference type="InterPro" id="IPR012257">
    <property type="entry name" value="Glc_ox_4Fe-4S"/>
</dbReference>
<dbReference type="AlphaFoldDB" id="A0A1B1YQ78"/>
<comment type="catalytic activity">
    <reaction evidence="6">
        <text>glycolate + A = glyoxylate + AH2</text>
        <dbReference type="Rhea" id="RHEA:21264"/>
        <dbReference type="ChEBI" id="CHEBI:13193"/>
        <dbReference type="ChEBI" id="CHEBI:17499"/>
        <dbReference type="ChEBI" id="CHEBI:29805"/>
        <dbReference type="ChEBI" id="CHEBI:36655"/>
        <dbReference type="EC" id="1.1.99.14"/>
    </reaction>
</comment>
<evidence type="ECO:0000313" key="8">
    <source>
        <dbReference type="EMBL" id="ANX02926.1"/>
    </source>
</evidence>
<dbReference type="Pfam" id="PF13183">
    <property type="entry name" value="Fer4_8"/>
    <property type="match status" value="1"/>
</dbReference>
<dbReference type="InterPro" id="IPR004017">
    <property type="entry name" value="Cys_rich_dom"/>
</dbReference>
<dbReference type="GO" id="GO:0046872">
    <property type="term" value="F:metal ion binding"/>
    <property type="evidence" value="ECO:0007669"/>
    <property type="project" value="UniProtKB-UniRule"/>
</dbReference>
<keyword evidence="6" id="KW-0249">Electron transport</keyword>
<comment type="cofactor">
    <cofactor evidence="6">
        <name>[4Fe-4S] cluster</name>
        <dbReference type="ChEBI" id="CHEBI:49883"/>
    </cofactor>
    <text evidence="6">Binds 2 [4Fe-4S] clusters.</text>
</comment>
<keyword evidence="9" id="KW-1185">Reference proteome</keyword>
<dbReference type="Proteomes" id="UP000092952">
    <property type="component" value="Chromosome"/>
</dbReference>
<dbReference type="GO" id="GO:0051539">
    <property type="term" value="F:4 iron, 4 sulfur cluster binding"/>
    <property type="evidence" value="ECO:0007669"/>
    <property type="project" value="UniProtKB-UniRule"/>
</dbReference>
<dbReference type="InParanoid" id="A0A1B1YQ78"/>
<dbReference type="EC" id="1.1.99.14" evidence="6"/>
<dbReference type="EMBL" id="CP014671">
    <property type="protein sequence ID" value="ANX02926.1"/>
    <property type="molecule type" value="Genomic_DNA"/>
</dbReference>
<dbReference type="InterPro" id="IPR009051">
    <property type="entry name" value="Helical_ferredxn"/>
</dbReference>
<keyword evidence="1 6" id="KW-0004">4Fe-4S</keyword>
<keyword evidence="4 6" id="KW-0408">Iron</keyword>
<dbReference type="PANTHER" id="PTHR32479:SF17">
    <property type="entry name" value="GLYCOLATE OXIDASE IRON-SULFUR SUBUNIT"/>
    <property type="match status" value="1"/>
</dbReference>
<dbReference type="FunCoup" id="A0A1B1YQ78">
    <property type="interactions" value="105"/>
</dbReference>
<protein>
    <recommendedName>
        <fullName evidence="6">Glycolate oxidase iron-sulfur subunit</fullName>
        <ecNumber evidence="6">1.1.99.14</ecNumber>
    </recommendedName>
</protein>
<comment type="catalytic activity">
    <reaction evidence="6">
        <text>(R)-lactate + A = pyruvate + AH2</text>
        <dbReference type="Rhea" id="RHEA:15089"/>
        <dbReference type="ChEBI" id="CHEBI:13193"/>
        <dbReference type="ChEBI" id="CHEBI:15361"/>
        <dbReference type="ChEBI" id="CHEBI:16004"/>
        <dbReference type="ChEBI" id="CHEBI:17499"/>
    </reaction>
</comment>
<proteinExistence type="predicted"/>
<dbReference type="GO" id="GO:0019154">
    <property type="term" value="F:glycolate dehydrogenase activity"/>
    <property type="evidence" value="ECO:0007669"/>
    <property type="project" value="UniProtKB-EC"/>
</dbReference>
<gene>
    <name evidence="8" type="primary">glcF</name>
    <name evidence="8" type="ORF">PG2T_01105</name>
</gene>
<evidence type="ECO:0000256" key="6">
    <source>
        <dbReference type="PIRNR" id="PIRNR000139"/>
    </source>
</evidence>
<evidence type="ECO:0000256" key="2">
    <source>
        <dbReference type="ARBA" id="ARBA00022723"/>
    </source>
</evidence>
<feature type="domain" description="4Fe-4S ferredoxin-type" evidence="7">
    <location>
        <begin position="66"/>
        <end position="89"/>
    </location>
</feature>